<dbReference type="PANTHER" id="PTHR36183:SF2">
    <property type="entry name" value="BETA-GLUCURONIDASE C-TERMINAL DOMAIN-CONTAINING PROTEIN"/>
    <property type="match status" value="1"/>
</dbReference>
<dbReference type="PANTHER" id="PTHR36183">
    <property type="entry name" value="BETA-GLUCURONIDASE"/>
    <property type="match status" value="1"/>
</dbReference>
<dbReference type="AlphaFoldDB" id="A0A0C3D5H4"/>
<dbReference type="Proteomes" id="UP000054321">
    <property type="component" value="Unassembled WGS sequence"/>
</dbReference>
<gene>
    <name evidence="1" type="ORF">OIDMADRAFT_32158</name>
</gene>
<protein>
    <submittedName>
        <fullName evidence="1">Uncharacterized protein</fullName>
    </submittedName>
</protein>
<reference evidence="2" key="2">
    <citation type="submission" date="2015-01" db="EMBL/GenBank/DDBJ databases">
        <title>Evolutionary Origins and Diversification of the Mycorrhizal Mutualists.</title>
        <authorList>
            <consortium name="DOE Joint Genome Institute"/>
            <consortium name="Mycorrhizal Genomics Consortium"/>
            <person name="Kohler A."/>
            <person name="Kuo A."/>
            <person name="Nagy L.G."/>
            <person name="Floudas D."/>
            <person name="Copeland A."/>
            <person name="Barry K.W."/>
            <person name="Cichocki N."/>
            <person name="Veneault-Fourrey C."/>
            <person name="LaButti K."/>
            <person name="Lindquist E.A."/>
            <person name="Lipzen A."/>
            <person name="Lundell T."/>
            <person name="Morin E."/>
            <person name="Murat C."/>
            <person name="Riley R."/>
            <person name="Ohm R."/>
            <person name="Sun H."/>
            <person name="Tunlid A."/>
            <person name="Henrissat B."/>
            <person name="Grigoriev I.V."/>
            <person name="Hibbett D.S."/>
            <person name="Martin F."/>
        </authorList>
    </citation>
    <scope>NUCLEOTIDE SEQUENCE [LARGE SCALE GENOMIC DNA]</scope>
    <source>
        <strain evidence="2">Zn</strain>
    </source>
</reference>
<dbReference type="EMBL" id="KN832882">
    <property type="protein sequence ID" value="KIM97127.1"/>
    <property type="molecule type" value="Genomic_DNA"/>
</dbReference>
<name>A0A0C3D5H4_OIDMZ</name>
<evidence type="ECO:0000313" key="2">
    <source>
        <dbReference type="Proteomes" id="UP000054321"/>
    </source>
</evidence>
<accession>A0A0C3D5H4</accession>
<reference evidence="1 2" key="1">
    <citation type="submission" date="2014-04" db="EMBL/GenBank/DDBJ databases">
        <authorList>
            <consortium name="DOE Joint Genome Institute"/>
            <person name="Kuo A."/>
            <person name="Martino E."/>
            <person name="Perotto S."/>
            <person name="Kohler A."/>
            <person name="Nagy L.G."/>
            <person name="Floudas D."/>
            <person name="Copeland A."/>
            <person name="Barry K.W."/>
            <person name="Cichocki N."/>
            <person name="Veneault-Fourrey C."/>
            <person name="LaButti K."/>
            <person name="Lindquist E.A."/>
            <person name="Lipzen A."/>
            <person name="Lundell T."/>
            <person name="Morin E."/>
            <person name="Murat C."/>
            <person name="Sun H."/>
            <person name="Tunlid A."/>
            <person name="Henrissat B."/>
            <person name="Grigoriev I.V."/>
            <person name="Hibbett D.S."/>
            <person name="Martin F."/>
            <person name="Nordberg H.P."/>
            <person name="Cantor M.N."/>
            <person name="Hua S.X."/>
        </authorList>
    </citation>
    <scope>NUCLEOTIDE SEQUENCE [LARGE SCALE GENOMIC DNA]</scope>
    <source>
        <strain evidence="1 2">Zn</strain>
    </source>
</reference>
<dbReference type="InParanoid" id="A0A0C3D5H4"/>
<dbReference type="Gene3D" id="3.20.20.80">
    <property type="entry name" value="Glycosidases"/>
    <property type="match status" value="1"/>
</dbReference>
<sequence>MTCNEDFMAPSMAGTGVFSIYKLSGVTAFEEGLDVDKEISHVSQHNYMAAATSPGVTLQATLMNHTSIVQKVATLMNYSISVKPYIDAPYILGEFNSLARQGKPGISNSFGLQ</sequence>
<organism evidence="1 2">
    <name type="scientific">Oidiodendron maius (strain Zn)</name>
    <dbReference type="NCBI Taxonomy" id="913774"/>
    <lineage>
        <taxon>Eukaryota</taxon>
        <taxon>Fungi</taxon>
        <taxon>Dikarya</taxon>
        <taxon>Ascomycota</taxon>
        <taxon>Pezizomycotina</taxon>
        <taxon>Leotiomycetes</taxon>
        <taxon>Leotiomycetes incertae sedis</taxon>
        <taxon>Myxotrichaceae</taxon>
        <taxon>Oidiodendron</taxon>
    </lineage>
</organism>
<dbReference type="HOGENOM" id="CLU_2134229_0_0_1"/>
<evidence type="ECO:0000313" key="1">
    <source>
        <dbReference type="EMBL" id="KIM97127.1"/>
    </source>
</evidence>
<keyword evidence="2" id="KW-1185">Reference proteome</keyword>
<dbReference type="OrthoDB" id="2796951at2759"/>
<dbReference type="InterPro" id="IPR052974">
    <property type="entry name" value="GH79_Enzymes"/>
</dbReference>
<proteinExistence type="predicted"/>